<sequence>MKLPTVAKTTIVFSFISILLVVLGLFISRGSRAEGSAQAEWQPLSKLVSSQQLMQIIADNTAPGANRAEIASAAVGLQKGDLLVVDFETATLCGIGGCAIAAYRVSTGEQLLFTYALQPAGQPIVELAQPSGAELPCLLIADSGDTLTQPALTRSTLCYRNGAWMTEE</sequence>
<gene>
    <name evidence="2" type="ORF">HLUCCA11_20385</name>
</gene>
<evidence type="ECO:0000313" key="2">
    <source>
        <dbReference type="EMBL" id="KPQ32869.1"/>
    </source>
</evidence>
<dbReference type="EMBL" id="LJZR01000044">
    <property type="protein sequence ID" value="KPQ32869.1"/>
    <property type="molecule type" value="Genomic_DNA"/>
</dbReference>
<keyword evidence="1" id="KW-1133">Transmembrane helix</keyword>
<organism evidence="2 3">
    <name type="scientific">Phormidesmis priestleyi Ana</name>
    <dbReference type="NCBI Taxonomy" id="1666911"/>
    <lineage>
        <taxon>Bacteria</taxon>
        <taxon>Bacillati</taxon>
        <taxon>Cyanobacteriota</taxon>
        <taxon>Cyanophyceae</taxon>
        <taxon>Leptolyngbyales</taxon>
        <taxon>Leptolyngbyaceae</taxon>
        <taxon>Phormidesmis</taxon>
    </lineage>
</organism>
<feature type="transmembrane region" description="Helical" evidence="1">
    <location>
        <begin position="6"/>
        <end position="27"/>
    </location>
</feature>
<keyword evidence="1" id="KW-0472">Membrane</keyword>
<dbReference type="STRING" id="1666911.HLUCCA11_20385"/>
<name>A0A0P8BVJ0_9CYAN</name>
<evidence type="ECO:0000256" key="1">
    <source>
        <dbReference type="SAM" id="Phobius"/>
    </source>
</evidence>
<comment type="caution">
    <text evidence="2">The sequence shown here is derived from an EMBL/GenBank/DDBJ whole genome shotgun (WGS) entry which is preliminary data.</text>
</comment>
<protein>
    <submittedName>
        <fullName evidence="2">Uncharacterized protein</fullName>
    </submittedName>
</protein>
<proteinExistence type="predicted"/>
<dbReference type="AlphaFoldDB" id="A0A0P8BVJ0"/>
<reference evidence="2 3" key="1">
    <citation type="submission" date="2015-09" db="EMBL/GenBank/DDBJ databases">
        <title>Identification and resolution of microdiversity through metagenomic sequencing of parallel consortia.</title>
        <authorList>
            <person name="Nelson W.C."/>
            <person name="Romine M.F."/>
            <person name="Lindemann S.R."/>
        </authorList>
    </citation>
    <scope>NUCLEOTIDE SEQUENCE [LARGE SCALE GENOMIC DNA]</scope>
    <source>
        <strain evidence="2">Ana</strain>
    </source>
</reference>
<evidence type="ECO:0000313" key="3">
    <source>
        <dbReference type="Proteomes" id="UP000050465"/>
    </source>
</evidence>
<keyword evidence="1" id="KW-0812">Transmembrane</keyword>
<dbReference type="Proteomes" id="UP000050465">
    <property type="component" value="Unassembled WGS sequence"/>
</dbReference>
<accession>A0A0P8BVJ0</accession>